<name>A0ABP3QYM7_9HYPH</name>
<proteinExistence type="predicted"/>
<evidence type="ECO:0000313" key="1">
    <source>
        <dbReference type="EMBL" id="GAA0600217.1"/>
    </source>
</evidence>
<dbReference type="EMBL" id="BAAADE010000002">
    <property type="protein sequence ID" value="GAA0600217.1"/>
    <property type="molecule type" value="Genomic_DNA"/>
</dbReference>
<dbReference type="Proteomes" id="UP001424441">
    <property type="component" value="Unassembled WGS sequence"/>
</dbReference>
<comment type="caution">
    <text evidence="1">The sequence shown here is derived from an EMBL/GenBank/DDBJ whole genome shotgun (WGS) entry which is preliminary data.</text>
</comment>
<evidence type="ECO:0008006" key="3">
    <source>
        <dbReference type="Google" id="ProtNLM"/>
    </source>
</evidence>
<keyword evidence="2" id="KW-1185">Reference proteome</keyword>
<organism evidence="1 2">
    <name type="scientific">Paenochrobactrum glaciei</name>
    <dbReference type="NCBI Taxonomy" id="486407"/>
    <lineage>
        <taxon>Bacteria</taxon>
        <taxon>Pseudomonadati</taxon>
        <taxon>Pseudomonadota</taxon>
        <taxon>Alphaproteobacteria</taxon>
        <taxon>Hyphomicrobiales</taxon>
        <taxon>Brucellaceae</taxon>
        <taxon>Paenochrobactrum</taxon>
    </lineage>
</organism>
<dbReference type="InterPro" id="IPR009057">
    <property type="entry name" value="Homeodomain-like_sf"/>
</dbReference>
<protein>
    <recommendedName>
        <fullName evidence="3">Helix-turn-helix domain-containing protein</fullName>
    </recommendedName>
</protein>
<dbReference type="SUPFAM" id="SSF46689">
    <property type="entry name" value="Homeodomain-like"/>
    <property type="match status" value="1"/>
</dbReference>
<accession>A0ABP3QYM7</accession>
<sequence>MNKTSLPGVLAEIAEIAGVEAAWALVSAQGGIVVYIPAEAKEGHWLTELVGIEAAEKICKHFSVGNTGNRIQIPMGKFIQSRERLVKALEAGMTASQAALSAGMHERSAYRARKRIKNQKQGSFFD</sequence>
<gene>
    <name evidence="1" type="ORF">GCM10008943_14270</name>
</gene>
<evidence type="ECO:0000313" key="2">
    <source>
        <dbReference type="Proteomes" id="UP001424441"/>
    </source>
</evidence>
<dbReference type="RefSeq" id="WP_343803728.1">
    <property type="nucleotide sequence ID" value="NZ_BAAADE010000002.1"/>
</dbReference>
<reference evidence="2" key="1">
    <citation type="journal article" date="2019" name="Int. J. Syst. Evol. Microbiol.">
        <title>The Global Catalogue of Microorganisms (GCM) 10K type strain sequencing project: providing services to taxonomists for standard genome sequencing and annotation.</title>
        <authorList>
            <consortium name="The Broad Institute Genomics Platform"/>
            <consortium name="The Broad Institute Genome Sequencing Center for Infectious Disease"/>
            <person name="Wu L."/>
            <person name="Ma J."/>
        </authorList>
    </citation>
    <scope>NUCLEOTIDE SEQUENCE [LARGE SCALE GENOMIC DNA]</scope>
    <source>
        <strain evidence="2">JCM 15115</strain>
    </source>
</reference>